<proteinExistence type="predicted"/>
<organism evidence="1 2">
    <name type="scientific">Cereibacter changlensis</name>
    <dbReference type="NCBI Taxonomy" id="402884"/>
    <lineage>
        <taxon>Bacteria</taxon>
        <taxon>Pseudomonadati</taxon>
        <taxon>Pseudomonadota</taxon>
        <taxon>Alphaproteobacteria</taxon>
        <taxon>Rhodobacterales</taxon>
        <taxon>Paracoccaceae</taxon>
        <taxon>Cereibacter</taxon>
    </lineage>
</organism>
<comment type="caution">
    <text evidence="1">The sequence shown here is derived from an EMBL/GenBank/DDBJ whole genome shotgun (WGS) entry which is preliminary data.</text>
</comment>
<dbReference type="Proteomes" id="UP000249538">
    <property type="component" value="Unassembled WGS sequence"/>
</dbReference>
<evidence type="ECO:0000313" key="2">
    <source>
        <dbReference type="Proteomes" id="UP000249538"/>
    </source>
</evidence>
<accession>A0A2W7R021</accession>
<dbReference type="AlphaFoldDB" id="A0A2W7R021"/>
<gene>
    <name evidence="1" type="ORF">LX76_04512</name>
</gene>
<protein>
    <submittedName>
        <fullName evidence="1">Uncharacterized protein</fullName>
    </submittedName>
</protein>
<sequence length="54" mass="6605">MGWWVLIRVDLDFQATNTIHYRVSEKVAVVTVLRDFYNLPYLNALTKFFRHFIW</sequence>
<dbReference type="EMBL" id="QKZS01000037">
    <property type="protein sequence ID" value="PZX47449.1"/>
    <property type="molecule type" value="Genomic_DNA"/>
</dbReference>
<reference evidence="1 2" key="1">
    <citation type="submission" date="2018-06" db="EMBL/GenBank/DDBJ databases">
        <title>Genomic Encyclopedia of Archaeal and Bacterial Type Strains, Phase II (KMG-II): from individual species to whole genera.</title>
        <authorList>
            <person name="Goeker M."/>
        </authorList>
    </citation>
    <scope>NUCLEOTIDE SEQUENCE [LARGE SCALE GENOMIC DNA]</scope>
    <source>
        <strain evidence="1 2">DSM 18774</strain>
    </source>
</reference>
<evidence type="ECO:0000313" key="1">
    <source>
        <dbReference type="EMBL" id="PZX47449.1"/>
    </source>
</evidence>
<name>A0A2W7R021_9RHOB</name>